<keyword evidence="2" id="KW-1185">Reference proteome</keyword>
<evidence type="ECO:0008006" key="3">
    <source>
        <dbReference type="Google" id="ProtNLM"/>
    </source>
</evidence>
<proteinExistence type="predicted"/>
<evidence type="ECO:0000313" key="2">
    <source>
        <dbReference type="Proteomes" id="UP001610446"/>
    </source>
</evidence>
<dbReference type="Proteomes" id="UP001610446">
    <property type="component" value="Unassembled WGS sequence"/>
</dbReference>
<gene>
    <name evidence="1" type="ORF">BJY01DRAFT_142470</name>
</gene>
<reference evidence="1 2" key="1">
    <citation type="submission" date="2024-07" db="EMBL/GenBank/DDBJ databases">
        <title>Section-level genome sequencing and comparative genomics of Aspergillus sections Usti and Cavernicolus.</title>
        <authorList>
            <consortium name="Lawrence Berkeley National Laboratory"/>
            <person name="Nybo J.L."/>
            <person name="Vesth T.C."/>
            <person name="Theobald S."/>
            <person name="Frisvad J.C."/>
            <person name="Larsen T.O."/>
            <person name="Kjaerboelling I."/>
            <person name="Rothschild-Mancinelli K."/>
            <person name="Lyhne E.K."/>
            <person name="Kogle M.E."/>
            <person name="Barry K."/>
            <person name="Clum A."/>
            <person name="Na H."/>
            <person name="Ledsgaard L."/>
            <person name="Lin J."/>
            <person name="Lipzen A."/>
            <person name="Kuo A."/>
            <person name="Riley R."/>
            <person name="Mondo S."/>
            <person name="Labutti K."/>
            <person name="Haridas S."/>
            <person name="Pangalinan J."/>
            <person name="Salamov A.A."/>
            <person name="Simmons B.A."/>
            <person name="Magnuson J.K."/>
            <person name="Chen J."/>
            <person name="Drula E."/>
            <person name="Henrissat B."/>
            <person name="Wiebenga A."/>
            <person name="Lubbers R.J."/>
            <person name="Gomes A.C."/>
            <person name="Makela M.R."/>
            <person name="Stajich J."/>
            <person name="Grigoriev I.V."/>
            <person name="Mortensen U.H."/>
            <person name="De Vries R.P."/>
            <person name="Baker S.E."/>
            <person name="Andersen M.R."/>
        </authorList>
    </citation>
    <scope>NUCLEOTIDE SEQUENCE [LARGE SCALE GENOMIC DNA]</scope>
    <source>
        <strain evidence="1 2">CBS 123904</strain>
    </source>
</reference>
<sequence length="100" mass="11239">MRWRGTKRSSLVVMMAACSHTHLESGSGARGNPQRFHGTYSSRQPPLVFAPLEAPCSNIQLLHEKAARSLLQLHPTISPKQCLNSISRLEHWLRDLPLTE</sequence>
<organism evidence="1 2">
    <name type="scientific">Aspergillus pseudoustus</name>
    <dbReference type="NCBI Taxonomy" id="1810923"/>
    <lineage>
        <taxon>Eukaryota</taxon>
        <taxon>Fungi</taxon>
        <taxon>Dikarya</taxon>
        <taxon>Ascomycota</taxon>
        <taxon>Pezizomycotina</taxon>
        <taxon>Eurotiomycetes</taxon>
        <taxon>Eurotiomycetidae</taxon>
        <taxon>Eurotiales</taxon>
        <taxon>Aspergillaceae</taxon>
        <taxon>Aspergillus</taxon>
        <taxon>Aspergillus subgen. Nidulantes</taxon>
    </lineage>
</organism>
<comment type="caution">
    <text evidence="1">The sequence shown here is derived from an EMBL/GenBank/DDBJ whole genome shotgun (WGS) entry which is preliminary data.</text>
</comment>
<accession>A0ABR4KBA5</accession>
<protein>
    <recommendedName>
        <fullName evidence="3">Secreted protein</fullName>
    </recommendedName>
</protein>
<dbReference type="EMBL" id="JBFXLU010000042">
    <property type="protein sequence ID" value="KAL2849573.1"/>
    <property type="molecule type" value="Genomic_DNA"/>
</dbReference>
<evidence type="ECO:0000313" key="1">
    <source>
        <dbReference type="EMBL" id="KAL2849573.1"/>
    </source>
</evidence>
<name>A0ABR4KBA5_9EURO</name>